<keyword evidence="1" id="KW-0175">Coiled coil</keyword>
<gene>
    <name evidence="2" type="ORF">HNY73_013834</name>
</gene>
<evidence type="ECO:0000313" key="2">
    <source>
        <dbReference type="EMBL" id="KAF8776896.1"/>
    </source>
</evidence>
<dbReference type="EMBL" id="JABXBU010002072">
    <property type="protein sequence ID" value="KAF8776896.1"/>
    <property type="molecule type" value="Genomic_DNA"/>
</dbReference>
<keyword evidence="3" id="KW-1185">Reference proteome</keyword>
<dbReference type="Proteomes" id="UP000807504">
    <property type="component" value="Unassembled WGS sequence"/>
</dbReference>
<organism evidence="2 3">
    <name type="scientific">Argiope bruennichi</name>
    <name type="common">Wasp spider</name>
    <name type="synonym">Aranea bruennichi</name>
    <dbReference type="NCBI Taxonomy" id="94029"/>
    <lineage>
        <taxon>Eukaryota</taxon>
        <taxon>Metazoa</taxon>
        <taxon>Ecdysozoa</taxon>
        <taxon>Arthropoda</taxon>
        <taxon>Chelicerata</taxon>
        <taxon>Arachnida</taxon>
        <taxon>Araneae</taxon>
        <taxon>Araneomorphae</taxon>
        <taxon>Entelegynae</taxon>
        <taxon>Araneoidea</taxon>
        <taxon>Araneidae</taxon>
        <taxon>Argiope</taxon>
    </lineage>
</organism>
<evidence type="ECO:0000313" key="3">
    <source>
        <dbReference type="Proteomes" id="UP000807504"/>
    </source>
</evidence>
<feature type="coiled-coil region" evidence="1">
    <location>
        <begin position="103"/>
        <end position="153"/>
    </location>
</feature>
<sequence length="334" mass="38939">MLEYSKPGAQKRYHHRIENFLHEIEHWIEELFCENGSAAISPLPHDMWCHAETFVPKIHLAFIRCVRDAFHTRRDMPQRWGFERIESFSAEKSASKDINAMELEVKLRKLGQLQAQLDKISEQYCGIETSEDIETILEDIDQINIRIEETEKVDKETRKQFELSLNTAEIPTFENLMKFLEKRSSLLESINRIPTEIYNKTLIRNGDLCLEMSNKVLNQLRMLAHNRTTAALFDVKLRRGLDMMLVDEAPGHHYASILRDCQPASIADRIEILDKAAAAIASAALQDLGVITEEYKTYVIDRMKIRRARPTNRRVLITDNRYTQIIENRGLWEI</sequence>
<reference evidence="2" key="1">
    <citation type="journal article" date="2020" name="bioRxiv">
        <title>Chromosome-level reference genome of the European wasp spider Argiope bruennichi: a resource for studies on range expansion and evolutionary adaptation.</title>
        <authorList>
            <person name="Sheffer M.M."/>
            <person name="Hoppe A."/>
            <person name="Krehenwinkel H."/>
            <person name="Uhl G."/>
            <person name="Kuss A.W."/>
            <person name="Jensen L."/>
            <person name="Jensen C."/>
            <person name="Gillespie R.G."/>
            <person name="Hoff K.J."/>
            <person name="Prost S."/>
        </authorList>
    </citation>
    <scope>NUCLEOTIDE SEQUENCE</scope>
</reference>
<dbReference type="AlphaFoldDB" id="A0A8T0ER04"/>
<name>A0A8T0ER04_ARGBR</name>
<accession>A0A8T0ER04</accession>
<reference evidence="2" key="2">
    <citation type="submission" date="2020-06" db="EMBL/GenBank/DDBJ databases">
        <authorList>
            <person name="Sheffer M."/>
        </authorList>
    </citation>
    <scope>NUCLEOTIDE SEQUENCE</scope>
</reference>
<protein>
    <submittedName>
        <fullName evidence="2">Uncharacterized protein</fullName>
    </submittedName>
</protein>
<comment type="caution">
    <text evidence="2">The sequence shown here is derived from an EMBL/GenBank/DDBJ whole genome shotgun (WGS) entry which is preliminary data.</text>
</comment>
<proteinExistence type="predicted"/>
<evidence type="ECO:0000256" key="1">
    <source>
        <dbReference type="SAM" id="Coils"/>
    </source>
</evidence>